<organism evidence="1 2">
    <name type="scientific">Burkholderia lata (strain ATCC 17760 / DSM 23089 / LMG 22485 / NCIMB 9086 / R18194 / 383)</name>
    <dbReference type="NCBI Taxonomy" id="482957"/>
    <lineage>
        <taxon>Bacteria</taxon>
        <taxon>Pseudomonadati</taxon>
        <taxon>Pseudomonadota</taxon>
        <taxon>Betaproteobacteria</taxon>
        <taxon>Burkholderiales</taxon>
        <taxon>Burkholderiaceae</taxon>
        <taxon>Burkholderia</taxon>
        <taxon>Burkholderia cepacia complex</taxon>
    </lineage>
</organism>
<dbReference type="Proteomes" id="UP000494170">
    <property type="component" value="Unassembled WGS sequence"/>
</dbReference>
<dbReference type="EMBL" id="CABVPY010000018">
    <property type="protein sequence ID" value="VWB70201.1"/>
    <property type="molecule type" value="Genomic_DNA"/>
</dbReference>
<name>A0A6P2LLK5_BURL3</name>
<evidence type="ECO:0000313" key="1">
    <source>
        <dbReference type="EMBL" id="VWB70201.1"/>
    </source>
</evidence>
<dbReference type="RefSeq" id="WP_174941278.1">
    <property type="nucleotide sequence ID" value="NZ_CABVPY010000018.1"/>
</dbReference>
<evidence type="ECO:0000313" key="2">
    <source>
        <dbReference type="Proteomes" id="UP000494170"/>
    </source>
</evidence>
<reference evidence="1 2" key="1">
    <citation type="submission" date="2019-09" db="EMBL/GenBank/DDBJ databases">
        <authorList>
            <person name="Depoorter E."/>
        </authorList>
    </citation>
    <scope>NUCLEOTIDE SEQUENCE [LARGE SCALE GENOMIC DNA]</scope>
    <source>
        <strain evidence="1">LMG 6863</strain>
    </source>
</reference>
<protein>
    <submittedName>
        <fullName evidence="1">Uncharacterized protein</fullName>
    </submittedName>
</protein>
<gene>
    <name evidence="1" type="ORF">BLA6863_03291</name>
</gene>
<accession>A0A6P2LLK5</accession>
<proteinExistence type="predicted"/>
<sequence>MGGKRWSDDEIAAMARIAAAGETLISQMHQLPGRTWAAARIVASKEGIVFKDSISWSADEQAQLRKIYRSNESIKLGVRRVLPGRRYLAAKGEAQRLGLSGTKPRTGRTGYSWIERALENALADDGRMTVKQLAAKTGASINAIGKVLTKNRGTKFRAADWSHVGAAAMWELGSGPDAPRRAPRSSAEACRAYRQRRRVRAGHVDPFATLIQQVTA</sequence>
<dbReference type="AlphaFoldDB" id="A0A6P2LLK5"/>